<protein>
    <recommendedName>
        <fullName evidence="2">2OG-Fe(II) oxygenase</fullName>
    </recommendedName>
</protein>
<dbReference type="Pfam" id="PF13759">
    <property type="entry name" value="2OG-FeII_Oxy_5"/>
    <property type="match status" value="1"/>
</dbReference>
<sequence>MQVVELNLTNPGVITSKLPADIFDVLKSNVDQAIENKTSKAHDLVGMIEELYAIQLDVKVQSHLYAMTQHYQDRFNFKRSHRPVFTNPWVNVQKKHEFSPVHHHPRTLGWVVWVKIPYELRNEMSMPNSANSRVKKNSNFEFVYSNLGGEIQTHNIAVDKSYEGTVMMFPSYLRHTVYPFYTSDDYRISVAGNIDLVK</sequence>
<evidence type="ECO:0008006" key="2">
    <source>
        <dbReference type="Google" id="ProtNLM"/>
    </source>
</evidence>
<organism evidence="1">
    <name type="scientific">uncultured Caudovirales phage</name>
    <dbReference type="NCBI Taxonomy" id="2100421"/>
    <lineage>
        <taxon>Viruses</taxon>
        <taxon>Duplodnaviria</taxon>
        <taxon>Heunggongvirae</taxon>
        <taxon>Uroviricota</taxon>
        <taxon>Caudoviricetes</taxon>
        <taxon>Peduoviridae</taxon>
        <taxon>Maltschvirus</taxon>
        <taxon>Maltschvirus maltsch</taxon>
    </lineage>
</organism>
<dbReference type="InterPro" id="IPR012668">
    <property type="entry name" value="CHP02466"/>
</dbReference>
<accession>A0A6J5M5H5</accession>
<name>A0A6J5M5H5_9CAUD</name>
<evidence type="ECO:0000313" key="1">
    <source>
        <dbReference type="EMBL" id="CAB4140727.1"/>
    </source>
</evidence>
<dbReference type="Gene3D" id="2.60.120.620">
    <property type="entry name" value="q2cbj1_9rhob like domain"/>
    <property type="match status" value="1"/>
</dbReference>
<dbReference type="EMBL" id="LR796380">
    <property type="protein sequence ID" value="CAB4140727.1"/>
    <property type="molecule type" value="Genomic_DNA"/>
</dbReference>
<gene>
    <name evidence="1" type="ORF">UFOVP395_62</name>
</gene>
<reference evidence="1" key="1">
    <citation type="submission" date="2020-04" db="EMBL/GenBank/DDBJ databases">
        <authorList>
            <person name="Chiriac C."/>
            <person name="Salcher M."/>
            <person name="Ghai R."/>
            <person name="Kavagutti S V."/>
        </authorList>
    </citation>
    <scope>NUCLEOTIDE SEQUENCE</scope>
</reference>
<proteinExistence type="predicted"/>